<keyword evidence="1 4" id="KW-0479">Metal-binding</keyword>
<dbReference type="PROSITE" id="PS00059">
    <property type="entry name" value="ADH_ZINC"/>
    <property type="match status" value="1"/>
</dbReference>
<dbReference type="GO" id="GO:0044281">
    <property type="term" value="P:small molecule metabolic process"/>
    <property type="evidence" value="ECO:0007669"/>
    <property type="project" value="UniProtKB-ARBA"/>
</dbReference>
<dbReference type="Pfam" id="PF00107">
    <property type="entry name" value="ADH_zinc_N"/>
    <property type="match status" value="1"/>
</dbReference>
<evidence type="ECO:0000256" key="3">
    <source>
        <dbReference type="ARBA" id="ARBA00023002"/>
    </source>
</evidence>
<organism evidence="6">
    <name type="scientific">Candidatus Methanophaga sp. ANME-1 ERB7</name>
    <dbReference type="NCBI Taxonomy" id="2759913"/>
    <lineage>
        <taxon>Archaea</taxon>
        <taxon>Methanobacteriati</taxon>
        <taxon>Methanobacteriota</taxon>
        <taxon>Stenosarchaea group</taxon>
        <taxon>Methanomicrobia</taxon>
        <taxon>Candidatus Methanophagales</taxon>
        <taxon>Candidatus Methanophagaceae</taxon>
        <taxon>Candidatus Methanophaga</taxon>
    </lineage>
</organism>
<dbReference type="InterPro" id="IPR013149">
    <property type="entry name" value="ADH-like_C"/>
</dbReference>
<dbReference type="InterPro" id="IPR002328">
    <property type="entry name" value="ADH_Zn_CS"/>
</dbReference>
<name>A0A7G9Z2H2_9EURY</name>
<dbReference type="InterPro" id="IPR013154">
    <property type="entry name" value="ADH-like_N"/>
</dbReference>
<dbReference type="PANTHER" id="PTHR43401:SF2">
    <property type="entry name" value="L-THREONINE 3-DEHYDROGENASE"/>
    <property type="match status" value="1"/>
</dbReference>
<dbReference type="EC" id="1.1.1.103" evidence="6"/>
<dbReference type="AlphaFoldDB" id="A0A7G9Z2H2"/>
<evidence type="ECO:0000313" key="6">
    <source>
        <dbReference type="EMBL" id="QNO54456.1"/>
    </source>
</evidence>
<dbReference type="PANTHER" id="PTHR43401">
    <property type="entry name" value="L-THREONINE 3-DEHYDROGENASE"/>
    <property type="match status" value="1"/>
</dbReference>
<reference evidence="6" key="1">
    <citation type="submission" date="2020-06" db="EMBL/GenBank/DDBJ databases">
        <title>Unique genomic features of the anaerobic methanotrophic archaea.</title>
        <authorList>
            <person name="Chadwick G.L."/>
            <person name="Skennerton C.T."/>
            <person name="Laso-Perez R."/>
            <person name="Leu A.O."/>
            <person name="Speth D.R."/>
            <person name="Yu H."/>
            <person name="Morgan-Lang C."/>
            <person name="Hatzenpichler R."/>
            <person name="Goudeau D."/>
            <person name="Malmstrom R."/>
            <person name="Brazelton W.J."/>
            <person name="Woyke T."/>
            <person name="Hallam S.J."/>
            <person name="Tyson G.W."/>
            <person name="Wegener G."/>
            <person name="Boetius A."/>
            <person name="Orphan V."/>
        </authorList>
    </citation>
    <scope>NUCLEOTIDE SEQUENCE</scope>
</reference>
<comment type="cofactor">
    <cofactor evidence="4">
        <name>Zn(2+)</name>
        <dbReference type="ChEBI" id="CHEBI:29105"/>
    </cofactor>
</comment>
<feature type="domain" description="Enoyl reductase (ER)" evidence="5">
    <location>
        <begin position="11"/>
        <end position="345"/>
    </location>
</feature>
<dbReference type="GO" id="GO:0008270">
    <property type="term" value="F:zinc ion binding"/>
    <property type="evidence" value="ECO:0007669"/>
    <property type="project" value="InterPro"/>
</dbReference>
<dbReference type="Gene3D" id="3.40.50.720">
    <property type="entry name" value="NAD(P)-binding Rossmann-like Domain"/>
    <property type="match status" value="1"/>
</dbReference>
<dbReference type="NCBIfam" id="NF003808">
    <property type="entry name" value="PRK05396.1"/>
    <property type="match status" value="1"/>
</dbReference>
<dbReference type="GO" id="GO:0051262">
    <property type="term" value="P:protein tetramerization"/>
    <property type="evidence" value="ECO:0007669"/>
    <property type="project" value="UniProtKB-ARBA"/>
</dbReference>
<evidence type="ECO:0000256" key="2">
    <source>
        <dbReference type="ARBA" id="ARBA00022833"/>
    </source>
</evidence>
<dbReference type="Gene3D" id="3.90.180.10">
    <property type="entry name" value="Medium-chain alcohol dehydrogenases, catalytic domain"/>
    <property type="match status" value="1"/>
</dbReference>
<dbReference type="SMART" id="SM00829">
    <property type="entry name" value="PKS_ER"/>
    <property type="match status" value="1"/>
</dbReference>
<dbReference type="SUPFAM" id="SSF51735">
    <property type="entry name" value="NAD(P)-binding Rossmann-fold domains"/>
    <property type="match status" value="1"/>
</dbReference>
<dbReference type="SUPFAM" id="SSF50129">
    <property type="entry name" value="GroES-like"/>
    <property type="match status" value="1"/>
</dbReference>
<dbReference type="EMBL" id="MT631580">
    <property type="protein sequence ID" value="QNO54456.1"/>
    <property type="molecule type" value="Genomic_DNA"/>
</dbReference>
<dbReference type="GO" id="GO:0008743">
    <property type="term" value="F:L-threonine 3-dehydrogenase activity"/>
    <property type="evidence" value="ECO:0007669"/>
    <property type="project" value="UniProtKB-EC"/>
</dbReference>
<proteinExistence type="inferred from homology"/>
<comment type="similarity">
    <text evidence="4">Belongs to the zinc-containing alcohol dehydrogenase family.</text>
</comment>
<keyword evidence="2 4" id="KW-0862">Zinc</keyword>
<sequence length="347" mass="37668">MGMTAVWKTKGEQGLEVKEAEVPKPKDDEVLIKVKATSICGTDLHIYRWDEWAANRIGKNIPYIFGHEVSGEIVEMGKSVKGLNAGDHVSAETHISCGYCFQCKTGNEHICENVKILGVDTNGTFAEYLTLPYRNAWVNDKKIPHGLASMQEPIGNAVHTVFDGEVAGKVVTVTGMGPIGVCAVGLCKAAGAEKLIAVGRHANRLAFAKEFGADVLINGKEEGVDVKKEIMDATDGKGSDVFLEMAGSPSSFNTGIETLRPGGRASILGVFSKPFEVDVTGIVFKAAKVNGINGRKMFDSWYKTKSFLGSGRIPFERLITHKFRLSEIEKGFDVLMKREGMKVVLEP</sequence>
<evidence type="ECO:0000256" key="1">
    <source>
        <dbReference type="ARBA" id="ARBA00022723"/>
    </source>
</evidence>
<dbReference type="InterPro" id="IPR036291">
    <property type="entry name" value="NAD(P)-bd_dom_sf"/>
</dbReference>
<dbReference type="InterPro" id="IPR020843">
    <property type="entry name" value="ER"/>
</dbReference>
<accession>A0A7G9Z2H2</accession>
<protein>
    <submittedName>
        <fullName evidence="6">L-threonine 3-dehydrogenase</fullName>
        <ecNumber evidence="6">1.1.1.103</ecNumber>
    </submittedName>
</protein>
<dbReference type="GO" id="GO:0043168">
    <property type="term" value="F:anion binding"/>
    <property type="evidence" value="ECO:0007669"/>
    <property type="project" value="UniProtKB-ARBA"/>
</dbReference>
<evidence type="ECO:0000259" key="5">
    <source>
        <dbReference type="SMART" id="SM00829"/>
    </source>
</evidence>
<dbReference type="GO" id="GO:0030554">
    <property type="term" value="F:adenyl nucleotide binding"/>
    <property type="evidence" value="ECO:0007669"/>
    <property type="project" value="UniProtKB-ARBA"/>
</dbReference>
<evidence type="ECO:0000256" key="4">
    <source>
        <dbReference type="RuleBase" id="RU361277"/>
    </source>
</evidence>
<keyword evidence="3 6" id="KW-0560">Oxidoreductase</keyword>
<dbReference type="InterPro" id="IPR011032">
    <property type="entry name" value="GroES-like_sf"/>
</dbReference>
<dbReference type="InterPro" id="IPR050129">
    <property type="entry name" value="Zn_alcohol_dh"/>
</dbReference>
<dbReference type="Pfam" id="PF08240">
    <property type="entry name" value="ADH_N"/>
    <property type="match status" value="1"/>
</dbReference>
<gene>
    <name evidence="6" type="primary">tdh</name>
    <name evidence="6" type="ORF">NCOPHCNO_00007</name>
</gene>